<proteinExistence type="inferred from homology"/>
<evidence type="ECO:0000256" key="4">
    <source>
        <dbReference type="ARBA" id="ARBA00022692"/>
    </source>
</evidence>
<dbReference type="PANTHER" id="PTHR11206">
    <property type="entry name" value="MULTIDRUG RESISTANCE PROTEIN"/>
    <property type="match status" value="1"/>
</dbReference>
<feature type="transmembrane region" description="Helical" evidence="7">
    <location>
        <begin position="648"/>
        <end position="669"/>
    </location>
</feature>
<feature type="transmembrane region" description="Helical" evidence="7">
    <location>
        <begin position="520"/>
        <end position="541"/>
    </location>
</feature>
<accession>A0AAP0QIL7</accession>
<evidence type="ECO:0000256" key="8">
    <source>
        <dbReference type="SAM" id="MobiDB-lite"/>
    </source>
</evidence>
<keyword evidence="4 7" id="KW-0812">Transmembrane</keyword>
<feature type="transmembrane region" description="Helical" evidence="7">
    <location>
        <begin position="382"/>
        <end position="402"/>
    </location>
</feature>
<feature type="transmembrane region" description="Helical" evidence="7">
    <location>
        <begin position="99"/>
        <end position="120"/>
    </location>
</feature>
<dbReference type="GO" id="GO:0042910">
    <property type="term" value="F:xenobiotic transmembrane transporter activity"/>
    <property type="evidence" value="ECO:0007669"/>
    <property type="project" value="InterPro"/>
</dbReference>
<feature type="transmembrane region" description="Helical" evidence="7">
    <location>
        <begin position="477"/>
        <end position="499"/>
    </location>
</feature>
<feature type="transmembrane region" description="Helical" evidence="7">
    <location>
        <begin position="30"/>
        <end position="51"/>
    </location>
</feature>
<evidence type="ECO:0000313" key="9">
    <source>
        <dbReference type="EMBL" id="KAK9194505.1"/>
    </source>
</evidence>
<dbReference type="EMBL" id="JBCGBO010000006">
    <property type="protein sequence ID" value="KAK9194505.1"/>
    <property type="molecule type" value="Genomic_DNA"/>
</dbReference>
<feature type="compositionally biased region" description="Basic and acidic residues" evidence="8">
    <location>
        <begin position="781"/>
        <end position="793"/>
    </location>
</feature>
<feature type="transmembrane region" description="Helical" evidence="7">
    <location>
        <begin position="303"/>
        <end position="324"/>
    </location>
</feature>
<evidence type="ECO:0000256" key="6">
    <source>
        <dbReference type="ARBA" id="ARBA00023136"/>
    </source>
</evidence>
<comment type="similarity">
    <text evidence="2 7">Belongs to the multi antimicrobial extrusion (MATE) (TC 2.A.66.1) family.</text>
</comment>
<organism evidence="9 10">
    <name type="scientific">Citrus x changshan-huyou</name>
    <dbReference type="NCBI Taxonomy" id="2935761"/>
    <lineage>
        <taxon>Eukaryota</taxon>
        <taxon>Viridiplantae</taxon>
        <taxon>Streptophyta</taxon>
        <taxon>Embryophyta</taxon>
        <taxon>Tracheophyta</taxon>
        <taxon>Spermatophyta</taxon>
        <taxon>Magnoliopsida</taxon>
        <taxon>eudicotyledons</taxon>
        <taxon>Gunneridae</taxon>
        <taxon>Pentapetalae</taxon>
        <taxon>rosids</taxon>
        <taxon>malvids</taxon>
        <taxon>Sapindales</taxon>
        <taxon>Rutaceae</taxon>
        <taxon>Aurantioideae</taxon>
        <taxon>Citrus</taxon>
    </lineage>
</organism>
<evidence type="ECO:0000256" key="3">
    <source>
        <dbReference type="ARBA" id="ARBA00022448"/>
    </source>
</evidence>
<feature type="transmembrane region" description="Helical" evidence="7">
    <location>
        <begin position="561"/>
        <end position="585"/>
    </location>
</feature>
<feature type="transmembrane region" description="Helical" evidence="7">
    <location>
        <begin position="676"/>
        <end position="694"/>
    </location>
</feature>
<evidence type="ECO:0000256" key="5">
    <source>
        <dbReference type="ARBA" id="ARBA00022989"/>
    </source>
</evidence>
<feature type="transmembrane region" description="Helical" evidence="7">
    <location>
        <begin position="447"/>
        <end position="471"/>
    </location>
</feature>
<evidence type="ECO:0000256" key="2">
    <source>
        <dbReference type="ARBA" id="ARBA00010199"/>
    </source>
</evidence>
<dbReference type="CDD" id="cd13132">
    <property type="entry name" value="MATE_eukaryotic"/>
    <property type="match status" value="1"/>
</dbReference>
<dbReference type="GO" id="GO:1990961">
    <property type="term" value="P:xenobiotic detoxification by transmembrane export across the plasma membrane"/>
    <property type="evidence" value="ECO:0007669"/>
    <property type="project" value="InterPro"/>
</dbReference>
<dbReference type="AlphaFoldDB" id="A0AAP0QIL7"/>
<keyword evidence="3" id="KW-0813">Transport</keyword>
<feature type="transmembrane region" description="Helical" evidence="7">
    <location>
        <begin position="127"/>
        <end position="150"/>
    </location>
</feature>
<keyword evidence="6 7" id="KW-0472">Membrane</keyword>
<dbReference type="Proteomes" id="UP001428341">
    <property type="component" value="Unassembled WGS sequence"/>
</dbReference>
<dbReference type="InterPro" id="IPR045069">
    <property type="entry name" value="MATE_euk"/>
</dbReference>
<protein>
    <recommendedName>
        <fullName evidence="7">Protein DETOXIFICATION</fullName>
    </recommendedName>
    <alternativeName>
        <fullName evidence="7">Multidrug and toxic compound extrusion protein</fullName>
    </alternativeName>
</protein>
<dbReference type="GO" id="GO:0016020">
    <property type="term" value="C:membrane"/>
    <property type="evidence" value="ECO:0007669"/>
    <property type="project" value="UniProtKB-SubCell"/>
</dbReference>
<comment type="subcellular location">
    <subcellularLocation>
        <location evidence="1">Membrane</location>
        <topology evidence="1">Multi-pass membrane protein</topology>
    </subcellularLocation>
</comment>
<evidence type="ECO:0000256" key="1">
    <source>
        <dbReference type="ARBA" id="ARBA00004141"/>
    </source>
</evidence>
<feature type="transmembrane region" description="Helical" evidence="7">
    <location>
        <begin position="198"/>
        <end position="222"/>
    </location>
</feature>
<dbReference type="Pfam" id="PF01554">
    <property type="entry name" value="MatE"/>
    <property type="match status" value="4"/>
</dbReference>
<reference evidence="9 10" key="1">
    <citation type="submission" date="2024-05" db="EMBL/GenBank/DDBJ databases">
        <title>Haplotype-resolved chromosome-level genome assembly of Huyou (Citrus changshanensis).</title>
        <authorList>
            <person name="Miao C."/>
            <person name="Chen W."/>
            <person name="Wu Y."/>
            <person name="Wang L."/>
            <person name="Zhao S."/>
            <person name="Grierson D."/>
            <person name="Xu C."/>
            <person name="Chen K."/>
        </authorList>
    </citation>
    <scope>NUCLEOTIDE SEQUENCE [LARGE SCALE GENOMIC DNA]</scope>
    <source>
        <strain evidence="9">01-14</strain>
        <tissue evidence="9">Leaf</tissue>
    </source>
</reference>
<sequence length="860" mass="94159">MEVPLLPEREEERKWVVVVKTLSFLSAPPAGVACFPFFLLATATMMVGHLGKLSLDSIAIANSLINVIGFIPLFGFASALETLCGQAYGAEQYQKIGTYTYPAMFFCIAICIPISVLWIFMDKAQSLILALFLSSCATLCLQILLCWGLVSKTDFGNTGAELTMVCLLFPITKVSNGGHMRFCTRVANELGAGNPEPARLSTCVVIFLAVAEAAIGSVALFCCRNVLAYLFNTDKDVVNYVSELVPLLSTAIFMDSMQSVLSGQNPIILEYKHMEVLPEAENEEEKKKWAVTRRAFVQELKKVSFLAAPLAGVTVFQLLLPAVSTMMVGHLGKLSLASITIATSLTNVTGFTPLFGFACALETLCGQAYGAEQYQKIGTYTYSAMFFCIAICLPISVLWIFMDKILMLLHQNPQISVEARNYAIWLIPALFGYAILRSLCHNLQAQSLILTLFLSSCTTLCLHILLCWVLVFKADFGSTGAALSISMSYWFNVIILALYMRHSPSCAKTRTLISKEILPCMKEFTAFALPSVFMFCLEWWFYEILILLSGLLPNPKLETSVISICFTIQATHYFIPFGIGAAASIRVSNQLGAGNPQPARLATRVAVALAAAESAIVSIALFCSRYVLAYAFNSDQDVVKYVSRLTPLLSIAIFMDNMQSVLSGVARGIGWQHIGAYINLGAFYLVGIPVAQPWSGKEYWREHLLLKIHRFDPPRLVINYPVLFFIVTNYILETRAVKFNSDGVLASTGSLHASTGEGEDEEGGSKASLACRDHSYKEVRDRGAPEALQKEGVESDGDGTEEVVEEADGTIRGGVAVVVEVKDRKREVAAVGEEHMGLLPLVVVVEDLDLDGGVYEMPCF</sequence>
<keyword evidence="10" id="KW-1185">Reference proteome</keyword>
<comment type="caution">
    <text evidence="9">The sequence shown here is derived from an EMBL/GenBank/DDBJ whole genome shotgun (WGS) entry which is preliminary data.</text>
</comment>
<feature type="transmembrane region" description="Helical" evidence="7">
    <location>
        <begin position="58"/>
        <end position="79"/>
    </location>
</feature>
<dbReference type="NCBIfam" id="TIGR00797">
    <property type="entry name" value="matE"/>
    <property type="match status" value="1"/>
</dbReference>
<keyword evidence="5 7" id="KW-1133">Transmembrane helix</keyword>
<feature type="transmembrane region" description="Helical" evidence="7">
    <location>
        <begin position="605"/>
        <end position="628"/>
    </location>
</feature>
<feature type="region of interest" description="Disordered" evidence="8">
    <location>
        <begin position="781"/>
        <end position="802"/>
    </location>
</feature>
<dbReference type="InterPro" id="IPR002528">
    <property type="entry name" value="MATE_fam"/>
</dbReference>
<evidence type="ECO:0000256" key="7">
    <source>
        <dbReference type="RuleBase" id="RU004914"/>
    </source>
</evidence>
<name>A0AAP0QIL7_9ROSI</name>
<feature type="transmembrane region" description="Helical" evidence="7">
    <location>
        <begin position="714"/>
        <end position="732"/>
    </location>
</feature>
<gene>
    <name evidence="9" type="ORF">WN944_005212</name>
</gene>
<dbReference type="GO" id="GO:0015297">
    <property type="term" value="F:antiporter activity"/>
    <property type="evidence" value="ECO:0007669"/>
    <property type="project" value="InterPro"/>
</dbReference>
<feature type="transmembrane region" description="Helical" evidence="7">
    <location>
        <begin position="336"/>
        <end position="361"/>
    </location>
</feature>
<feature type="transmembrane region" description="Helical" evidence="7">
    <location>
        <begin position="422"/>
        <end position="440"/>
    </location>
</feature>
<evidence type="ECO:0000313" key="10">
    <source>
        <dbReference type="Proteomes" id="UP001428341"/>
    </source>
</evidence>